<dbReference type="Proteomes" id="UP000033035">
    <property type="component" value="Unassembled WGS sequence"/>
</dbReference>
<evidence type="ECO:0000313" key="6">
    <source>
        <dbReference type="EMBL" id="KKB45712.1"/>
    </source>
</evidence>
<sequence length="307" mass="34091">MLNKFITLSICIIILNSCSFFSTNTKDKLEGKYVLIEGKSVYDSFSFKGKSTVVIESFGMEFVTSYVKDENYLRIEAEPSHLLLKVQSKDTIIGEGFASGIYIKESLWKENQASQTFDIKQDTIASIPNTEQTDKQPKEKTLSQKIEDNIALTKKKEEQQKRKEEAEKKRLEEERHKKEQAISNHVAGAFGIKKTESNNQNSPFGNSDHGANEGVGGYGSFNLNGRSIGAGGLPRPANTIQEEGRIVINITVDPKGNVIFTEIGRSTNIDNASMRKSALDAAKRAKFNSINGANNQSGTITYVYKLK</sequence>
<dbReference type="STRING" id="1203610.HMPREF1536_05352"/>
<dbReference type="NCBIfam" id="TIGR01352">
    <property type="entry name" value="tonB_Cterm"/>
    <property type="match status" value="1"/>
</dbReference>
<reference evidence="6 7" key="1">
    <citation type="submission" date="2013-04" db="EMBL/GenBank/DDBJ databases">
        <title>The Genome Sequence of Parabacteroides gordonii DSM 23371.</title>
        <authorList>
            <consortium name="The Broad Institute Genomics Platform"/>
            <person name="Earl A."/>
            <person name="Ward D."/>
            <person name="Feldgarden M."/>
            <person name="Gevers D."/>
            <person name="Martens E."/>
            <person name="Sakamoto M."/>
            <person name="Benno Y."/>
            <person name="Suzuki N."/>
            <person name="Matsunaga N."/>
            <person name="Koshihara K."/>
            <person name="Seki M."/>
            <person name="Komiya H."/>
            <person name="Walker B."/>
            <person name="Young S."/>
            <person name="Zeng Q."/>
            <person name="Gargeya S."/>
            <person name="Fitzgerald M."/>
            <person name="Haas B."/>
            <person name="Abouelleil A."/>
            <person name="Allen A.W."/>
            <person name="Alvarado L."/>
            <person name="Arachchi H.M."/>
            <person name="Berlin A.M."/>
            <person name="Chapman S.B."/>
            <person name="Gainer-Dewar J."/>
            <person name="Goldberg J."/>
            <person name="Griggs A."/>
            <person name="Gujja S."/>
            <person name="Hansen M."/>
            <person name="Howarth C."/>
            <person name="Imamovic A."/>
            <person name="Ireland A."/>
            <person name="Larimer J."/>
            <person name="McCowan C."/>
            <person name="Murphy C."/>
            <person name="Pearson M."/>
            <person name="Poon T.W."/>
            <person name="Priest M."/>
            <person name="Roberts A."/>
            <person name="Saif S."/>
            <person name="Shea T."/>
            <person name="Sisk P."/>
            <person name="Sykes S."/>
            <person name="Wortman J."/>
            <person name="Nusbaum C."/>
            <person name="Birren B."/>
        </authorList>
    </citation>
    <scope>NUCLEOTIDE SEQUENCE [LARGE SCALE GENOMIC DNA]</scope>
    <source>
        <strain evidence="6 7">MS-1</strain>
    </source>
</reference>
<evidence type="ECO:0000256" key="5">
    <source>
        <dbReference type="SAM" id="MobiDB-lite"/>
    </source>
</evidence>
<evidence type="ECO:0000256" key="3">
    <source>
        <dbReference type="ARBA" id="ARBA00022989"/>
    </source>
</evidence>
<feature type="region of interest" description="Disordered" evidence="5">
    <location>
        <begin position="124"/>
        <end position="178"/>
    </location>
</feature>
<dbReference type="Gene3D" id="3.30.1150.10">
    <property type="match status" value="1"/>
</dbReference>
<proteinExistence type="predicted"/>
<dbReference type="InterPro" id="IPR006260">
    <property type="entry name" value="TonB/TolA_C"/>
</dbReference>
<dbReference type="HOGENOM" id="CLU_905701_0_0_10"/>
<gene>
    <name evidence="6" type="ORF">HMPREF1536_05352</name>
</gene>
<evidence type="ECO:0000256" key="2">
    <source>
        <dbReference type="ARBA" id="ARBA00022692"/>
    </source>
</evidence>
<organism evidence="6 7">
    <name type="scientific">Parabacteroides gordonii MS-1 = DSM 23371</name>
    <dbReference type="NCBI Taxonomy" id="1203610"/>
    <lineage>
        <taxon>Bacteria</taxon>
        <taxon>Pseudomonadati</taxon>
        <taxon>Bacteroidota</taxon>
        <taxon>Bacteroidia</taxon>
        <taxon>Bacteroidales</taxon>
        <taxon>Tannerellaceae</taxon>
        <taxon>Parabacteroides</taxon>
    </lineage>
</organism>
<name>A0A0F5IKR4_9BACT</name>
<keyword evidence="4" id="KW-0472">Membrane</keyword>
<dbReference type="EMBL" id="AQHW01000031">
    <property type="protein sequence ID" value="KKB45712.1"/>
    <property type="molecule type" value="Genomic_DNA"/>
</dbReference>
<keyword evidence="3" id="KW-1133">Transmembrane helix</keyword>
<protein>
    <submittedName>
        <fullName evidence="6">TonB family domain-containing protein</fullName>
    </submittedName>
</protein>
<evidence type="ECO:0000256" key="4">
    <source>
        <dbReference type="ARBA" id="ARBA00023136"/>
    </source>
</evidence>
<dbReference type="PATRIC" id="fig|1203610.3.peg.5468"/>
<feature type="compositionally biased region" description="Basic and acidic residues" evidence="5">
    <location>
        <begin position="132"/>
        <end position="178"/>
    </location>
</feature>
<dbReference type="AlphaFoldDB" id="A0A0F5IKR4"/>
<evidence type="ECO:0000313" key="7">
    <source>
        <dbReference type="Proteomes" id="UP000033035"/>
    </source>
</evidence>
<keyword evidence="7" id="KW-1185">Reference proteome</keyword>
<dbReference type="GO" id="GO:0016020">
    <property type="term" value="C:membrane"/>
    <property type="evidence" value="ECO:0007669"/>
    <property type="project" value="UniProtKB-SubCell"/>
</dbReference>
<accession>A0A0F5IKR4</accession>
<comment type="caution">
    <text evidence="6">The sequence shown here is derived from an EMBL/GenBank/DDBJ whole genome shotgun (WGS) entry which is preliminary data.</text>
</comment>
<evidence type="ECO:0000256" key="1">
    <source>
        <dbReference type="ARBA" id="ARBA00004167"/>
    </source>
</evidence>
<keyword evidence="2" id="KW-0812">Transmembrane</keyword>
<comment type="subcellular location">
    <subcellularLocation>
        <location evidence="1">Membrane</location>
        <topology evidence="1">Single-pass membrane protein</topology>
    </subcellularLocation>
</comment>